<reference evidence="1 2" key="4">
    <citation type="journal article" date="2020" name="PLoS ONE">
        <title>Taxonomic classification of strain PO100/5 shows a broader geographic distribution and genetic markers of the recently described Corynebacterium silvaticum.</title>
        <authorList>
            <person name="Viana M.V.C."/>
            <person name="Profeta R."/>
            <person name="da Silva A.L."/>
            <person name="Hurtado R."/>
            <person name="Cerqueira J.C."/>
            <person name="Ribeiro B.F.S."/>
            <person name="Almeida M.O."/>
            <person name="Morais-Rodrigues F."/>
            <person name="Soares S.C."/>
            <person name="Oliveira M."/>
            <person name="Tavares L."/>
            <person name="Figueiredo H."/>
            <person name="Wattam A.R."/>
            <person name="Barh D."/>
            <person name="Ghosh P."/>
            <person name="Silva A."/>
            <person name="Azevedo V."/>
        </authorList>
    </citation>
    <scope>NUCLEOTIDE SEQUENCE [LARGE SCALE GENOMIC DNA]</scope>
    <source>
        <strain evidence="1 2">PO100/5</strain>
    </source>
</reference>
<reference evidence="1 2" key="3">
    <citation type="journal article" date="2020" name="Int. J. Syst. Evol. Microbiol.">
        <title>Corynebacterium silvaticum sp. nov., a unique group of NTTB corynebacteria in wild boar and roe deer.</title>
        <authorList>
            <person name="Dangel A."/>
            <person name="Berger A."/>
            <person name="Rau J."/>
            <person name="Eisenberg T."/>
            <person name="Kampfer P."/>
            <person name="Margos G."/>
            <person name="Contzen M."/>
            <person name="Busse H.J."/>
            <person name="Konrad R."/>
            <person name="Peters M."/>
            <person name="Sting R."/>
            <person name="Sing A."/>
        </authorList>
    </citation>
    <scope>NUCLEOTIDE SEQUENCE [LARGE SCALE GENOMIC DNA]</scope>
    <source>
        <strain evidence="1 2">PO100/5</strain>
    </source>
</reference>
<dbReference type="EMBL" id="CP021417">
    <property type="protein sequence ID" value="ARU46720.1"/>
    <property type="molecule type" value="Genomic_DNA"/>
</dbReference>
<protein>
    <submittedName>
        <fullName evidence="1">Uncharacterized protein</fullName>
    </submittedName>
</protein>
<dbReference type="RefSeq" id="WP_087454507.1">
    <property type="nucleotide sequence ID" value="NZ_CP021417.2"/>
</dbReference>
<dbReference type="Proteomes" id="UP000195652">
    <property type="component" value="Chromosome"/>
</dbReference>
<dbReference type="KEGG" id="csil:CBE74_09965"/>
<dbReference type="AlphaFoldDB" id="A0A7Y4P9M2"/>
<keyword evidence="2" id="KW-1185">Reference proteome</keyword>
<organism evidence="1 2">
    <name type="scientific">Corynebacterium silvaticum</name>
    <dbReference type="NCBI Taxonomy" id="2320431"/>
    <lineage>
        <taxon>Bacteria</taxon>
        <taxon>Bacillati</taxon>
        <taxon>Actinomycetota</taxon>
        <taxon>Actinomycetes</taxon>
        <taxon>Mycobacteriales</taxon>
        <taxon>Corynebacteriaceae</taxon>
        <taxon>Corynebacterium</taxon>
    </lineage>
</organism>
<sequence>MIDRGKAEALHKLDLAPLETLIKSLESRQGSEKSWAEYWREKDAGARKSIADVAKVQSDSADVLKKLADEANSQRDLLGRVVRDGGS</sequence>
<reference evidence="1 2" key="2">
    <citation type="journal article" date="2020" name="Antonie Van Leeuwenhoek">
        <title>Phylogenomic characterisation of a novel corynebacterial species pathogenic to animals.</title>
        <authorList>
            <person name="Moller J."/>
            <person name="Musella L."/>
            <person name="Melnikov V."/>
            <person name="Geissdorfer W."/>
            <person name="Burkovski A."/>
            <person name="Sangal V."/>
        </authorList>
    </citation>
    <scope>NUCLEOTIDE SEQUENCE [LARGE SCALE GENOMIC DNA]</scope>
    <source>
        <strain evidence="1 2">PO100/5</strain>
    </source>
</reference>
<gene>
    <name evidence="1" type="ORF">CBE74_09965</name>
</gene>
<accession>A0A7Y4P9M2</accession>
<name>A0A7Y4P9M2_9CORY</name>
<evidence type="ECO:0000313" key="1">
    <source>
        <dbReference type="EMBL" id="ARU46720.1"/>
    </source>
</evidence>
<reference evidence="1 2" key="1">
    <citation type="journal article" date="2014" name="BMC Vet. Res.">
        <title>First report of Corynebacterium pseudotuberculosis from caseous lymphadenitis lesions in Black Alentejano pig (Sus scrofa domesticus).</title>
        <authorList>
            <person name="Oliveira M."/>
            <person name="Barroco C."/>
            <person name="Mottola C."/>
            <person name="Santos R."/>
            <person name="Lemsaddek A."/>
            <person name="Tavares L."/>
            <person name="Semedo-Lemsaddek T."/>
        </authorList>
    </citation>
    <scope>NUCLEOTIDE SEQUENCE [LARGE SCALE GENOMIC DNA]</scope>
    <source>
        <strain evidence="1 2">PO100/5</strain>
    </source>
</reference>
<dbReference type="OrthoDB" id="4387133at2"/>
<evidence type="ECO:0000313" key="2">
    <source>
        <dbReference type="Proteomes" id="UP000195652"/>
    </source>
</evidence>
<proteinExistence type="predicted"/>
<dbReference type="GeneID" id="75008551"/>